<feature type="domain" description="DUF8021" evidence="1">
    <location>
        <begin position="130"/>
        <end position="267"/>
    </location>
</feature>
<dbReference type="OrthoDB" id="9148298at2"/>
<evidence type="ECO:0000313" key="3">
    <source>
        <dbReference type="Proteomes" id="UP000265366"/>
    </source>
</evidence>
<dbReference type="EMBL" id="QXFM01000073">
    <property type="protein sequence ID" value="RIV88120.1"/>
    <property type="molecule type" value="Genomic_DNA"/>
</dbReference>
<gene>
    <name evidence="2" type="ORF">D2V17_07985</name>
</gene>
<dbReference type="RefSeq" id="WP_119592543.1">
    <property type="nucleotide sequence ID" value="NZ_QXFM01000073.1"/>
</dbReference>
<reference evidence="2 3" key="1">
    <citation type="submission" date="2018-08" db="EMBL/GenBank/DDBJ databases">
        <title>Erythrobacter zhengii sp.nov., a bacterium isolated from deep-sea sediment.</title>
        <authorList>
            <person name="Fang C."/>
            <person name="Wu Y.-H."/>
            <person name="Sun C."/>
            <person name="Wang H."/>
            <person name="Cheng H."/>
            <person name="Meng F.-X."/>
            <person name="Wang C.-S."/>
            <person name="Xu X.-W."/>
        </authorList>
    </citation>
    <scope>NUCLEOTIDE SEQUENCE [LARGE SCALE GENOMIC DNA]</scope>
    <source>
        <strain evidence="2 3">CCTCC AB 2015396</strain>
    </source>
</reference>
<accession>A0A3A1P6B1</accession>
<evidence type="ECO:0000313" key="2">
    <source>
        <dbReference type="EMBL" id="RIV88120.1"/>
    </source>
</evidence>
<proteinExistence type="predicted"/>
<name>A0A3A1P6B1_9SPHN</name>
<organism evidence="2 3">
    <name type="scientific">Aurantiacibacter xanthus</name>
    <dbReference type="NCBI Taxonomy" id="1784712"/>
    <lineage>
        <taxon>Bacteria</taxon>
        <taxon>Pseudomonadati</taxon>
        <taxon>Pseudomonadota</taxon>
        <taxon>Alphaproteobacteria</taxon>
        <taxon>Sphingomonadales</taxon>
        <taxon>Erythrobacteraceae</taxon>
        <taxon>Aurantiacibacter</taxon>
    </lineage>
</organism>
<dbReference type="Proteomes" id="UP000265366">
    <property type="component" value="Unassembled WGS sequence"/>
</dbReference>
<comment type="caution">
    <text evidence="2">The sequence shown here is derived from an EMBL/GenBank/DDBJ whole genome shotgun (WGS) entry which is preliminary data.</text>
</comment>
<keyword evidence="3" id="KW-1185">Reference proteome</keyword>
<dbReference type="Pfam" id="PF26061">
    <property type="entry name" value="DUF8021"/>
    <property type="match status" value="1"/>
</dbReference>
<dbReference type="AlphaFoldDB" id="A0A3A1P6B1"/>
<evidence type="ECO:0000259" key="1">
    <source>
        <dbReference type="Pfam" id="PF26061"/>
    </source>
</evidence>
<dbReference type="InterPro" id="IPR058334">
    <property type="entry name" value="DUF8021"/>
</dbReference>
<protein>
    <recommendedName>
        <fullName evidence="1">DUF8021 domain-containing protein</fullName>
    </recommendedName>
</protein>
<sequence>MTDRTDLYAVLDVYLTALEARDPARAPFASEVFNTENNVALAVGDGLWNTITARNPYQLRMADPAAGQVAVFTAVEESDALNPCCIRLEVAGGRITGVETAVARNKDEGFAFGPQFFEDKPEMALPASPASRAELIALANGYFETIERNDGTIRTRFHPDCNRVENGVQTTNNADFPLPIARLGCEEQFALGWYRYDDDLRARRFPLIDEEQGLVLAYGFIDHSGRIGDYTLTDGTPARSPVRRPHSYYLAEAFKIVDGAIRQIEADFLTVPYRMPSPWDNNG</sequence>